<keyword evidence="4" id="KW-1185">Reference proteome</keyword>
<dbReference type="Gene3D" id="2.60.40.2230">
    <property type="entry name" value="Uncharacterised protein YcnI-like PF07987, DUF1775"/>
    <property type="match status" value="1"/>
</dbReference>
<dbReference type="InterPro" id="IPR038507">
    <property type="entry name" value="YcnI-like_sf"/>
</dbReference>
<gene>
    <name evidence="3" type="ORF">SYNPS1DRAFT_26669</name>
</gene>
<dbReference type="InterPro" id="IPR012533">
    <property type="entry name" value="YcnI-copper_dom"/>
</dbReference>
<evidence type="ECO:0000259" key="2">
    <source>
        <dbReference type="Pfam" id="PF07987"/>
    </source>
</evidence>
<protein>
    <recommendedName>
        <fullName evidence="2">YncI copper-binding domain-containing protein</fullName>
    </recommendedName>
</protein>
<proteinExistence type="predicted"/>
<dbReference type="OrthoDB" id="4234at2759"/>
<sequence>MMFKSILSVAAMAAVLVEAHVSITPPKINADTYSSIAFRIPHGCNGSPTTKVTVKLPTNTSSVKGAFIPGWQISTTTRPLEVPFKSDGKEVNTTVDTVTWSADTAGNNSLPDTAYMDFGLTLKTPIKPNANDKLAFDLYQVCTNGSNNWTDTAPNGEHPQPAVTLLPKGASTTATSGSFKTSASAMTLAMTMLLASAGYFL</sequence>
<accession>A0A4P9Z7K0</accession>
<reference evidence="4" key="1">
    <citation type="journal article" date="2018" name="Nat. Microbiol.">
        <title>Leveraging single-cell genomics to expand the fungal tree of life.</title>
        <authorList>
            <person name="Ahrendt S.R."/>
            <person name="Quandt C.A."/>
            <person name="Ciobanu D."/>
            <person name="Clum A."/>
            <person name="Salamov A."/>
            <person name="Andreopoulos B."/>
            <person name="Cheng J.F."/>
            <person name="Woyke T."/>
            <person name="Pelin A."/>
            <person name="Henrissat B."/>
            <person name="Reynolds N.K."/>
            <person name="Benny G.L."/>
            <person name="Smith M.E."/>
            <person name="James T.Y."/>
            <person name="Grigoriev I.V."/>
        </authorList>
    </citation>
    <scope>NUCLEOTIDE SEQUENCE [LARGE SCALE GENOMIC DNA]</scope>
    <source>
        <strain evidence="4">Benny S71-1</strain>
    </source>
</reference>
<feature type="signal peptide" evidence="1">
    <location>
        <begin position="1"/>
        <end position="19"/>
    </location>
</feature>
<feature type="domain" description="YncI copper-binding" evidence="2">
    <location>
        <begin position="20"/>
        <end position="165"/>
    </location>
</feature>
<feature type="chain" id="PRO_5020315097" description="YncI copper-binding domain-containing protein" evidence="1">
    <location>
        <begin position="20"/>
        <end position="201"/>
    </location>
</feature>
<keyword evidence="1" id="KW-0732">Signal</keyword>
<dbReference type="Pfam" id="PF07987">
    <property type="entry name" value="DUF1775"/>
    <property type="match status" value="1"/>
</dbReference>
<dbReference type="CDD" id="cd08545">
    <property type="entry name" value="YcnI_like"/>
    <property type="match status" value="1"/>
</dbReference>
<dbReference type="Proteomes" id="UP000278143">
    <property type="component" value="Unassembled WGS sequence"/>
</dbReference>
<evidence type="ECO:0000313" key="3">
    <source>
        <dbReference type="EMBL" id="RKP27690.1"/>
    </source>
</evidence>
<organism evidence="3 4">
    <name type="scientific">Syncephalis pseudoplumigaleata</name>
    <dbReference type="NCBI Taxonomy" id="1712513"/>
    <lineage>
        <taxon>Eukaryota</taxon>
        <taxon>Fungi</taxon>
        <taxon>Fungi incertae sedis</taxon>
        <taxon>Zoopagomycota</taxon>
        <taxon>Zoopagomycotina</taxon>
        <taxon>Zoopagomycetes</taxon>
        <taxon>Zoopagales</taxon>
        <taxon>Piptocephalidaceae</taxon>
        <taxon>Syncephalis</taxon>
    </lineage>
</organism>
<name>A0A4P9Z7K0_9FUNG</name>
<dbReference type="AlphaFoldDB" id="A0A4P9Z7K0"/>
<evidence type="ECO:0000256" key="1">
    <source>
        <dbReference type="SAM" id="SignalP"/>
    </source>
</evidence>
<dbReference type="EMBL" id="KZ989167">
    <property type="protein sequence ID" value="RKP27690.1"/>
    <property type="molecule type" value="Genomic_DNA"/>
</dbReference>
<evidence type="ECO:0000313" key="4">
    <source>
        <dbReference type="Proteomes" id="UP000278143"/>
    </source>
</evidence>